<evidence type="ECO:0000256" key="1">
    <source>
        <dbReference type="SAM" id="SignalP"/>
    </source>
</evidence>
<accession>A0A1G6IAG0</accession>
<evidence type="ECO:0000313" key="3">
    <source>
        <dbReference type="Proteomes" id="UP000242501"/>
    </source>
</evidence>
<reference evidence="3" key="1">
    <citation type="submission" date="2016-09" db="EMBL/GenBank/DDBJ databases">
        <authorList>
            <person name="Varghese N."/>
            <person name="Submissions S."/>
        </authorList>
    </citation>
    <scope>NUCLEOTIDE SEQUENCE [LARGE SCALE GENOMIC DNA]</scope>
    <source>
        <strain evidence="3">ANC 4422</strain>
    </source>
</reference>
<organism evidence="2 3">
    <name type="scientific">Acinetobacter boissieri</name>
    <dbReference type="NCBI Taxonomy" id="1219383"/>
    <lineage>
        <taxon>Bacteria</taxon>
        <taxon>Pseudomonadati</taxon>
        <taxon>Pseudomonadota</taxon>
        <taxon>Gammaproteobacteria</taxon>
        <taxon>Moraxellales</taxon>
        <taxon>Moraxellaceae</taxon>
        <taxon>Acinetobacter</taxon>
    </lineage>
</organism>
<dbReference type="EMBL" id="FMYL01000008">
    <property type="protein sequence ID" value="SDC03373.1"/>
    <property type="molecule type" value="Genomic_DNA"/>
</dbReference>
<dbReference type="Proteomes" id="UP000242501">
    <property type="component" value="Unassembled WGS sequence"/>
</dbReference>
<dbReference type="AlphaFoldDB" id="A0A1G6IAG0"/>
<keyword evidence="3" id="KW-1185">Reference proteome</keyword>
<keyword evidence="1" id="KW-0732">Signal</keyword>
<gene>
    <name evidence="2" type="ORF">SAMN05421733_10823</name>
</gene>
<protein>
    <recommendedName>
        <fullName evidence="4">Peptidase inhibitor family I36</fullName>
    </recommendedName>
</protein>
<dbReference type="OrthoDB" id="6694442at2"/>
<feature type="signal peptide" evidence="1">
    <location>
        <begin position="1"/>
        <end position="21"/>
    </location>
</feature>
<proteinExistence type="predicted"/>
<feature type="chain" id="PRO_5017474239" description="Peptidase inhibitor family I36" evidence="1">
    <location>
        <begin position="22"/>
        <end position="122"/>
    </location>
</feature>
<sequence>MRTKKLSLVVVPLLLTACSQQNVLQQDVYNNQYSCQQDWPLDLCEQESTEYSNGWGGRVLYMGPQYYKTIRKVRYLGNVVKASGRHSHQKPIISTNIRPNAKSTPIRGGFGYVNTTSSSAGG</sequence>
<dbReference type="PROSITE" id="PS51257">
    <property type="entry name" value="PROKAR_LIPOPROTEIN"/>
    <property type="match status" value="1"/>
</dbReference>
<evidence type="ECO:0008006" key="4">
    <source>
        <dbReference type="Google" id="ProtNLM"/>
    </source>
</evidence>
<name>A0A1G6IAG0_9GAMM</name>
<evidence type="ECO:0000313" key="2">
    <source>
        <dbReference type="EMBL" id="SDC03373.1"/>
    </source>
</evidence>
<dbReference type="RefSeq" id="WP_092748812.1">
    <property type="nucleotide sequence ID" value="NZ_FMYL01000008.1"/>
</dbReference>
<dbReference type="STRING" id="1219383.SAMN05421733_10823"/>